<organism evidence="1">
    <name type="scientific">uncultured Gemmatimonadota bacterium</name>
    <dbReference type="NCBI Taxonomy" id="203437"/>
    <lineage>
        <taxon>Bacteria</taxon>
        <taxon>Pseudomonadati</taxon>
        <taxon>Gemmatimonadota</taxon>
        <taxon>environmental samples</taxon>
    </lineage>
</organism>
<dbReference type="InterPro" id="IPR010368">
    <property type="entry name" value="Com_YlbF"/>
</dbReference>
<proteinExistence type="predicted"/>
<name>A0A6J4MRL5_9BACT</name>
<feature type="non-terminal residue" evidence="1">
    <location>
        <position position="94"/>
    </location>
</feature>
<dbReference type="Pfam" id="PF06133">
    <property type="entry name" value="Com_YlbF"/>
    <property type="match status" value="1"/>
</dbReference>
<dbReference type="SUPFAM" id="SSF158622">
    <property type="entry name" value="YheA/YmcA-like"/>
    <property type="match status" value="1"/>
</dbReference>
<dbReference type="EMBL" id="CADCTV010000872">
    <property type="protein sequence ID" value="CAA9366898.1"/>
    <property type="molecule type" value="Genomic_DNA"/>
</dbReference>
<gene>
    <name evidence="1" type="ORF">AVDCRST_MAG89-4175</name>
</gene>
<dbReference type="InterPro" id="IPR023378">
    <property type="entry name" value="YheA/YmcA-like_dom_sf"/>
</dbReference>
<dbReference type="AlphaFoldDB" id="A0A6J4MRL5"/>
<accession>A0A6J4MRL5</accession>
<reference evidence="1" key="1">
    <citation type="submission" date="2020-02" db="EMBL/GenBank/DDBJ databases">
        <authorList>
            <person name="Meier V. D."/>
        </authorList>
    </citation>
    <scope>NUCLEOTIDE SEQUENCE</scope>
    <source>
        <strain evidence="1">AVDCRST_MAG89</strain>
    </source>
</reference>
<protein>
    <submittedName>
        <fullName evidence="1">Uncharacterized protein</fullName>
    </submittedName>
</protein>
<dbReference type="Gene3D" id="1.20.1500.10">
    <property type="entry name" value="YheA/YmcA-like"/>
    <property type="match status" value="1"/>
</dbReference>
<evidence type="ECO:0000313" key="1">
    <source>
        <dbReference type="EMBL" id="CAA9366898.1"/>
    </source>
</evidence>
<sequence length="94" mass="10706">MEPIWERAREVGRQIAHSSEYGAMKRASETLQNDREAVTRLNRLQQLEAGFARAMQGGSEPPLEEQDEYERLVAEVQAIPAYQAFETARANLDQ</sequence>